<keyword evidence="3 6" id="KW-0479">Metal-binding</keyword>
<dbReference type="InterPro" id="IPR000587">
    <property type="entry name" value="Creatinase_N"/>
</dbReference>
<keyword evidence="5" id="KW-0464">Manganese</keyword>
<feature type="domain" description="Creatinase N-terminal" evidence="8">
    <location>
        <begin position="4"/>
        <end position="129"/>
    </location>
</feature>
<keyword evidence="10" id="KW-0031">Aminopeptidase</keyword>
<accession>A0AAP8PMZ3</accession>
<dbReference type="Pfam" id="PF01321">
    <property type="entry name" value="Creatinase_N"/>
    <property type="match status" value="1"/>
</dbReference>
<dbReference type="Proteomes" id="UP001171687">
    <property type="component" value="Unassembled WGS sequence"/>
</dbReference>
<gene>
    <name evidence="10" type="ORF">CD158_08525</name>
    <name evidence="9" type="ORF">QYH67_04235</name>
</gene>
<dbReference type="SUPFAM" id="SSF53092">
    <property type="entry name" value="Creatinase/prolidase N-terminal domain"/>
    <property type="match status" value="1"/>
</dbReference>
<comment type="cofactor">
    <cofactor evidence="1">
        <name>Mn(2+)</name>
        <dbReference type="ChEBI" id="CHEBI:29035"/>
    </cofactor>
</comment>
<dbReference type="RefSeq" id="WP_059107155.1">
    <property type="nucleotide sequence ID" value="NZ_AP024589.1"/>
</dbReference>
<sequence length="350" mass="39451">MKTEQIINEIKQQQADAAWITTPLNIFYLTGYLSEPHERLLALLIKGDGQQVLYCPQLEVEEVKQSPFEGDIVGYLDTENGLAKAPQSFSKLLVEAEHLTLKRQRELTETFGVTEFDDIDLTIKELRNVKSADEIEKIQHACALADRCIQIGVDHLKEGVTEREVVNHIEYEIKAYGVDEMSFDTMVLFGDHAASPHGTPGDRQLKQDEYVLFDLGVVYENYCSDMTRTVRFGTPSDEAQKIYRTVLEAEQQAIQAIKPGVTIKDIDRIARDIIGDAGYGEYFTHRLGHGLGLEEHEYQDVSSTNDNQFVAGMVVTVEPGIYVPNVAGVRIEDDILVTEDGYQVLTQYEK</sequence>
<reference evidence="9" key="2">
    <citation type="submission" date="2023-07" db="EMBL/GenBank/DDBJ databases">
        <title>Evaluation of the beneficial properties of pineapple isolates.</title>
        <authorList>
            <person name="Adefiranye O."/>
        </authorList>
    </citation>
    <scope>NUCLEOTIDE SEQUENCE</scope>
    <source>
        <strain evidence="9">PAPLE_T1</strain>
    </source>
</reference>
<dbReference type="GO" id="GO:0046872">
    <property type="term" value="F:metal ion binding"/>
    <property type="evidence" value="ECO:0007669"/>
    <property type="project" value="UniProtKB-KW"/>
</dbReference>
<name>A0AAP8PMZ3_9STAP</name>
<evidence type="ECO:0000259" key="7">
    <source>
        <dbReference type="Pfam" id="PF00557"/>
    </source>
</evidence>
<dbReference type="EMBL" id="PPQW01000062">
    <property type="protein sequence ID" value="PNZ66440.1"/>
    <property type="molecule type" value="Genomic_DNA"/>
</dbReference>
<dbReference type="GeneID" id="64982012"/>
<evidence type="ECO:0000259" key="8">
    <source>
        <dbReference type="Pfam" id="PF01321"/>
    </source>
</evidence>
<evidence type="ECO:0000256" key="6">
    <source>
        <dbReference type="RuleBase" id="RU000590"/>
    </source>
</evidence>
<dbReference type="Pfam" id="PF00557">
    <property type="entry name" value="Peptidase_M24"/>
    <property type="match status" value="1"/>
</dbReference>
<dbReference type="PANTHER" id="PTHR46112">
    <property type="entry name" value="AMINOPEPTIDASE"/>
    <property type="match status" value="1"/>
</dbReference>
<evidence type="ECO:0000256" key="2">
    <source>
        <dbReference type="ARBA" id="ARBA00008766"/>
    </source>
</evidence>
<keyword evidence="10" id="KW-0645">Protease</keyword>
<organism evidence="10 11">
    <name type="scientific">Staphylococcus auricularis</name>
    <dbReference type="NCBI Taxonomy" id="29379"/>
    <lineage>
        <taxon>Bacteria</taxon>
        <taxon>Bacillati</taxon>
        <taxon>Bacillota</taxon>
        <taxon>Bacilli</taxon>
        <taxon>Bacillales</taxon>
        <taxon>Staphylococcaceae</taxon>
        <taxon>Staphylococcus</taxon>
    </lineage>
</organism>
<dbReference type="PROSITE" id="PS00491">
    <property type="entry name" value="PROLINE_PEPTIDASE"/>
    <property type="match status" value="1"/>
</dbReference>
<evidence type="ECO:0000256" key="1">
    <source>
        <dbReference type="ARBA" id="ARBA00001936"/>
    </source>
</evidence>
<dbReference type="FunFam" id="3.90.230.10:FF:000014">
    <property type="entry name" value="Aminopeptidase P family protein"/>
    <property type="match status" value="1"/>
</dbReference>
<reference evidence="10 11" key="1">
    <citation type="submission" date="2017-08" db="EMBL/GenBank/DDBJ databases">
        <title>Draft genome sequences of 64 type strains of genus Staph aureus.</title>
        <authorList>
            <person name="Cole K."/>
            <person name="Golubchik T."/>
            <person name="Russell J."/>
            <person name="Foster D."/>
            <person name="Llewelyn M."/>
            <person name="Wilson D."/>
            <person name="Crook D."/>
            <person name="Paul J."/>
        </authorList>
    </citation>
    <scope>NUCLEOTIDE SEQUENCE [LARGE SCALE GENOMIC DNA]</scope>
    <source>
        <strain evidence="10 11">NCTC 12101</strain>
    </source>
</reference>
<dbReference type="InterPro" id="IPR050659">
    <property type="entry name" value="Peptidase_M24B"/>
</dbReference>
<evidence type="ECO:0000256" key="4">
    <source>
        <dbReference type="ARBA" id="ARBA00022801"/>
    </source>
</evidence>
<evidence type="ECO:0000313" key="9">
    <source>
        <dbReference type="EMBL" id="MDN4532799.1"/>
    </source>
</evidence>
<dbReference type="Proteomes" id="UP000242470">
    <property type="component" value="Unassembled WGS sequence"/>
</dbReference>
<evidence type="ECO:0000313" key="10">
    <source>
        <dbReference type="EMBL" id="PNZ66440.1"/>
    </source>
</evidence>
<evidence type="ECO:0000256" key="3">
    <source>
        <dbReference type="ARBA" id="ARBA00022723"/>
    </source>
</evidence>
<dbReference type="EMBL" id="JAUHQC010000006">
    <property type="protein sequence ID" value="MDN4532799.1"/>
    <property type="molecule type" value="Genomic_DNA"/>
</dbReference>
<dbReference type="CDD" id="cd01092">
    <property type="entry name" value="APP-like"/>
    <property type="match status" value="1"/>
</dbReference>
<dbReference type="InterPro" id="IPR001131">
    <property type="entry name" value="Peptidase_M24B_aminopep-P_CS"/>
</dbReference>
<protein>
    <submittedName>
        <fullName evidence="10">Aminopeptidase P family protein</fullName>
    </submittedName>
    <submittedName>
        <fullName evidence="9">Xaa-Pro peptidase family protein</fullName>
    </submittedName>
</protein>
<dbReference type="PANTHER" id="PTHR46112:SF10">
    <property type="entry name" value="DIPEPTIDASE YKVY-RELATED"/>
    <property type="match status" value="1"/>
</dbReference>
<dbReference type="GO" id="GO:0004177">
    <property type="term" value="F:aminopeptidase activity"/>
    <property type="evidence" value="ECO:0007669"/>
    <property type="project" value="UniProtKB-KW"/>
</dbReference>
<keyword evidence="4" id="KW-0378">Hydrolase</keyword>
<evidence type="ECO:0000256" key="5">
    <source>
        <dbReference type="ARBA" id="ARBA00023211"/>
    </source>
</evidence>
<dbReference type="AlphaFoldDB" id="A0AAP8PMZ3"/>
<evidence type="ECO:0000313" key="11">
    <source>
        <dbReference type="Proteomes" id="UP000242470"/>
    </source>
</evidence>
<dbReference type="InterPro" id="IPR029149">
    <property type="entry name" value="Creatin/AminoP/Spt16_N"/>
</dbReference>
<proteinExistence type="inferred from homology"/>
<feature type="domain" description="Peptidase M24" evidence="7">
    <location>
        <begin position="136"/>
        <end position="339"/>
    </location>
</feature>
<comment type="caution">
    <text evidence="10">The sequence shown here is derived from an EMBL/GenBank/DDBJ whole genome shotgun (WGS) entry which is preliminary data.</text>
</comment>
<dbReference type="SUPFAM" id="SSF55920">
    <property type="entry name" value="Creatinase/aminopeptidase"/>
    <property type="match status" value="1"/>
</dbReference>
<dbReference type="InterPro" id="IPR036005">
    <property type="entry name" value="Creatinase/aminopeptidase-like"/>
</dbReference>
<dbReference type="Gene3D" id="3.90.230.10">
    <property type="entry name" value="Creatinase/methionine aminopeptidase superfamily"/>
    <property type="match status" value="1"/>
</dbReference>
<comment type="similarity">
    <text evidence="2 6">Belongs to the peptidase M24B family.</text>
</comment>
<dbReference type="Gene3D" id="3.40.350.10">
    <property type="entry name" value="Creatinase/prolidase N-terminal domain"/>
    <property type="match status" value="1"/>
</dbReference>
<dbReference type="InterPro" id="IPR000994">
    <property type="entry name" value="Pept_M24"/>
</dbReference>